<proteinExistence type="predicted"/>
<evidence type="ECO:0000313" key="1">
    <source>
        <dbReference type="EMBL" id="KKN90802.1"/>
    </source>
</evidence>
<reference evidence="1" key="1">
    <citation type="journal article" date="2015" name="Nature">
        <title>Complex archaea that bridge the gap between prokaryotes and eukaryotes.</title>
        <authorList>
            <person name="Spang A."/>
            <person name="Saw J.H."/>
            <person name="Jorgensen S.L."/>
            <person name="Zaremba-Niedzwiedzka K."/>
            <person name="Martijn J."/>
            <person name="Lind A.E."/>
            <person name="van Eijk R."/>
            <person name="Schleper C."/>
            <person name="Guy L."/>
            <person name="Ettema T.J."/>
        </authorList>
    </citation>
    <scope>NUCLEOTIDE SEQUENCE</scope>
</reference>
<protein>
    <submittedName>
        <fullName evidence="1">Uncharacterized protein</fullName>
    </submittedName>
</protein>
<accession>A0A0F9UTL1</accession>
<dbReference type="EMBL" id="LAZR01000107">
    <property type="protein sequence ID" value="KKN90802.1"/>
    <property type="molecule type" value="Genomic_DNA"/>
</dbReference>
<gene>
    <name evidence="1" type="ORF">LCGC14_0223850</name>
</gene>
<comment type="caution">
    <text evidence="1">The sequence shown here is derived from an EMBL/GenBank/DDBJ whole genome shotgun (WGS) entry which is preliminary data.</text>
</comment>
<sequence>MRFLKLKLIWNIIRGRAVISNNVFKGGFTLISEKCIISNNKFL</sequence>
<organism evidence="1">
    <name type="scientific">marine sediment metagenome</name>
    <dbReference type="NCBI Taxonomy" id="412755"/>
    <lineage>
        <taxon>unclassified sequences</taxon>
        <taxon>metagenomes</taxon>
        <taxon>ecological metagenomes</taxon>
    </lineage>
</organism>
<name>A0A0F9UTL1_9ZZZZ</name>
<dbReference type="AlphaFoldDB" id="A0A0F9UTL1"/>